<protein>
    <recommendedName>
        <fullName evidence="1">DUF7730 domain-containing protein</fullName>
    </recommendedName>
</protein>
<dbReference type="Proteomes" id="UP001610444">
    <property type="component" value="Unassembled WGS sequence"/>
</dbReference>
<sequence>MCTYRRRANSSSSQSSFERWSSMESSAFHLCICTRTRESPGYTVGSVLADRSSETTGRDTAELRTTTYYAVYTGGSRLLSAGAIQSWHRAAACLPADVRTDFLPVNRGFTHRYSESVNILYEHNTFSLNQHALNAMPRTIIPTRLASIRTLRVYVSIITAHDRMKWIHASEILKQFTGLRSLQVSFARISHPTDGSSKIKLRDGAALVKPLLDLPVPDFVVDVPQSTINDGLVVRDMSWSGTPFRLRLWQRS</sequence>
<dbReference type="GeneID" id="98153919"/>
<dbReference type="RefSeq" id="XP_070904066.1">
    <property type="nucleotide sequence ID" value="XM_071038755.1"/>
</dbReference>
<keyword evidence="3" id="KW-1185">Reference proteome</keyword>
<dbReference type="Pfam" id="PF24864">
    <property type="entry name" value="DUF7730"/>
    <property type="match status" value="1"/>
</dbReference>
<gene>
    <name evidence="2" type="ORF">BJX68DRAFT_227807</name>
</gene>
<reference evidence="2 3" key="1">
    <citation type="submission" date="2024-07" db="EMBL/GenBank/DDBJ databases">
        <title>Section-level genome sequencing and comparative genomics of Aspergillus sections Usti and Cavernicolus.</title>
        <authorList>
            <consortium name="Lawrence Berkeley National Laboratory"/>
            <person name="Nybo J.L."/>
            <person name="Vesth T.C."/>
            <person name="Theobald S."/>
            <person name="Frisvad J.C."/>
            <person name="Larsen T.O."/>
            <person name="Kjaerboelling I."/>
            <person name="Rothschild-Mancinelli K."/>
            <person name="Lyhne E.K."/>
            <person name="Kogle M.E."/>
            <person name="Barry K."/>
            <person name="Clum A."/>
            <person name="Na H."/>
            <person name="Ledsgaard L."/>
            <person name="Lin J."/>
            <person name="Lipzen A."/>
            <person name="Kuo A."/>
            <person name="Riley R."/>
            <person name="Mondo S."/>
            <person name="LaButti K."/>
            <person name="Haridas S."/>
            <person name="Pangalinan J."/>
            <person name="Salamov A.A."/>
            <person name="Simmons B.A."/>
            <person name="Magnuson J.K."/>
            <person name="Chen J."/>
            <person name="Drula E."/>
            <person name="Henrissat B."/>
            <person name="Wiebenga A."/>
            <person name="Lubbers R.J."/>
            <person name="Gomes A.C."/>
            <person name="Macurrencykelacurrency M.R."/>
            <person name="Stajich J."/>
            <person name="Grigoriev I.V."/>
            <person name="Mortensen U.H."/>
            <person name="De vries R.P."/>
            <person name="Baker S.E."/>
            <person name="Andersen M.R."/>
        </authorList>
    </citation>
    <scope>NUCLEOTIDE SEQUENCE [LARGE SCALE GENOMIC DNA]</scope>
    <source>
        <strain evidence="2 3">CBS 756.74</strain>
    </source>
</reference>
<organism evidence="2 3">
    <name type="scientific">Aspergillus pseudodeflectus</name>
    <dbReference type="NCBI Taxonomy" id="176178"/>
    <lineage>
        <taxon>Eukaryota</taxon>
        <taxon>Fungi</taxon>
        <taxon>Dikarya</taxon>
        <taxon>Ascomycota</taxon>
        <taxon>Pezizomycotina</taxon>
        <taxon>Eurotiomycetes</taxon>
        <taxon>Eurotiomycetidae</taxon>
        <taxon>Eurotiales</taxon>
        <taxon>Aspergillaceae</taxon>
        <taxon>Aspergillus</taxon>
        <taxon>Aspergillus subgen. Nidulantes</taxon>
    </lineage>
</organism>
<evidence type="ECO:0000259" key="1">
    <source>
        <dbReference type="Pfam" id="PF24864"/>
    </source>
</evidence>
<feature type="domain" description="DUF7730" evidence="1">
    <location>
        <begin position="112"/>
        <end position="238"/>
    </location>
</feature>
<name>A0ABR4L3L1_9EURO</name>
<evidence type="ECO:0000313" key="3">
    <source>
        <dbReference type="Proteomes" id="UP001610444"/>
    </source>
</evidence>
<accession>A0ABR4L3L1</accession>
<evidence type="ECO:0000313" key="2">
    <source>
        <dbReference type="EMBL" id="KAL2859102.1"/>
    </source>
</evidence>
<dbReference type="InterPro" id="IPR056632">
    <property type="entry name" value="DUF7730"/>
</dbReference>
<comment type="caution">
    <text evidence="2">The sequence shown here is derived from an EMBL/GenBank/DDBJ whole genome shotgun (WGS) entry which is preliminary data.</text>
</comment>
<proteinExistence type="predicted"/>
<dbReference type="EMBL" id="JBFXLR010000004">
    <property type="protein sequence ID" value="KAL2859102.1"/>
    <property type="molecule type" value="Genomic_DNA"/>
</dbReference>